<dbReference type="PANTHER" id="PTHR36488:SF8">
    <property type="entry name" value="CASP-LIKE PROTEIN 1U1"/>
    <property type="match status" value="1"/>
</dbReference>
<evidence type="ECO:0000256" key="4">
    <source>
        <dbReference type="ARBA" id="ARBA00022475"/>
    </source>
</evidence>
<dbReference type="Pfam" id="PF04535">
    <property type="entry name" value="CASP_dom"/>
    <property type="match status" value="1"/>
</dbReference>
<protein>
    <recommendedName>
        <fullName evidence="8">CASP-like protein</fullName>
    </recommendedName>
</protein>
<evidence type="ECO:0000256" key="7">
    <source>
        <dbReference type="ARBA" id="ARBA00023136"/>
    </source>
</evidence>
<dbReference type="Proteomes" id="UP000515121">
    <property type="component" value="Unplaced"/>
</dbReference>
<reference evidence="11" key="1">
    <citation type="submission" date="2025-08" db="UniProtKB">
        <authorList>
            <consortium name="RefSeq"/>
        </authorList>
    </citation>
    <scope>IDENTIFICATION</scope>
    <source>
        <tissue evidence="11">Fruit stalk</tissue>
    </source>
</reference>
<evidence type="ECO:0000259" key="9">
    <source>
        <dbReference type="Pfam" id="PF04535"/>
    </source>
</evidence>
<keyword evidence="10" id="KW-1185">Reference proteome</keyword>
<keyword evidence="7 8" id="KW-0472">Membrane</keyword>
<dbReference type="PANTHER" id="PTHR36488">
    <property type="entry name" value="CASP-LIKE PROTEIN 1U1"/>
    <property type="match status" value="1"/>
</dbReference>
<feature type="transmembrane region" description="Helical" evidence="8">
    <location>
        <begin position="111"/>
        <end position="138"/>
    </location>
</feature>
<dbReference type="GO" id="GO:0005886">
    <property type="term" value="C:plasma membrane"/>
    <property type="evidence" value="ECO:0007669"/>
    <property type="project" value="UniProtKB-SubCell"/>
</dbReference>
<dbReference type="InterPro" id="IPR006702">
    <property type="entry name" value="CASP_dom"/>
</dbReference>
<dbReference type="InterPro" id="IPR044173">
    <property type="entry name" value="CASPL"/>
</dbReference>
<organism evidence="10 11">
    <name type="scientific">Durio zibethinus</name>
    <name type="common">Durian</name>
    <dbReference type="NCBI Taxonomy" id="66656"/>
    <lineage>
        <taxon>Eukaryota</taxon>
        <taxon>Viridiplantae</taxon>
        <taxon>Streptophyta</taxon>
        <taxon>Embryophyta</taxon>
        <taxon>Tracheophyta</taxon>
        <taxon>Spermatophyta</taxon>
        <taxon>Magnoliopsida</taxon>
        <taxon>eudicotyledons</taxon>
        <taxon>Gunneridae</taxon>
        <taxon>Pentapetalae</taxon>
        <taxon>rosids</taxon>
        <taxon>malvids</taxon>
        <taxon>Malvales</taxon>
        <taxon>Malvaceae</taxon>
        <taxon>Helicteroideae</taxon>
        <taxon>Durio</taxon>
    </lineage>
</organism>
<name>A0A6P5YGV5_DURZI</name>
<dbReference type="GeneID" id="111291803"/>
<comment type="subunit">
    <text evidence="3 8">Homodimer and heterodimers.</text>
</comment>
<feature type="transmembrane region" description="Helical" evidence="8">
    <location>
        <begin position="164"/>
        <end position="183"/>
    </location>
</feature>
<evidence type="ECO:0000256" key="6">
    <source>
        <dbReference type="ARBA" id="ARBA00022989"/>
    </source>
</evidence>
<comment type="similarity">
    <text evidence="2 8">Belongs to the Casparian strip membrane proteins (CASP) family.</text>
</comment>
<evidence type="ECO:0000256" key="8">
    <source>
        <dbReference type="RuleBase" id="RU361233"/>
    </source>
</evidence>
<keyword evidence="6 8" id="KW-1133">Transmembrane helix</keyword>
<proteinExistence type="inferred from homology"/>
<feature type="domain" description="Casparian strip membrane protein" evidence="9">
    <location>
        <begin position="30"/>
        <end position="174"/>
    </location>
</feature>
<feature type="transmembrane region" description="Helical" evidence="8">
    <location>
        <begin position="79"/>
        <end position="99"/>
    </location>
</feature>
<sequence>MATEVARDNASFMLQAKSLGFPVSNTSTRSFFMAQVMLRIFAAVLTLTAICVMATSSQSIILLGFTFKAHYSYSSAMRFLLVTDAIVCAFSILSMIFVYHLSRSGSNLKNFFYLFLHDMVITVLAMSGCAAATAVGYVSRYGEEKMGWMAICNRVGKFCNQMRIAMVLSYLAFFSYFALALMSSNKVMYQASK</sequence>
<evidence type="ECO:0000256" key="3">
    <source>
        <dbReference type="ARBA" id="ARBA00011489"/>
    </source>
</evidence>
<dbReference type="KEGG" id="dzi:111291803"/>
<gene>
    <name evidence="11" type="primary">LOC111291803</name>
</gene>
<evidence type="ECO:0000256" key="1">
    <source>
        <dbReference type="ARBA" id="ARBA00004651"/>
    </source>
</evidence>
<dbReference type="AlphaFoldDB" id="A0A6P5YGV5"/>
<evidence type="ECO:0000256" key="5">
    <source>
        <dbReference type="ARBA" id="ARBA00022692"/>
    </source>
</evidence>
<keyword evidence="4 8" id="KW-1003">Cell membrane</keyword>
<evidence type="ECO:0000313" key="10">
    <source>
        <dbReference type="Proteomes" id="UP000515121"/>
    </source>
</evidence>
<dbReference type="OrthoDB" id="992805at2759"/>
<feature type="transmembrane region" description="Helical" evidence="8">
    <location>
        <begin position="40"/>
        <end position="67"/>
    </location>
</feature>
<comment type="subcellular location">
    <subcellularLocation>
        <location evidence="1 8">Cell membrane</location>
        <topology evidence="1 8">Multi-pass membrane protein</topology>
    </subcellularLocation>
</comment>
<dbReference type="InterPro" id="IPR006459">
    <property type="entry name" value="CASP/CASPL"/>
</dbReference>
<keyword evidence="5 8" id="KW-0812">Transmembrane</keyword>
<accession>A0A6P5YGV5</accession>
<dbReference type="NCBIfam" id="TIGR01569">
    <property type="entry name" value="A_tha_TIGR01569"/>
    <property type="match status" value="1"/>
</dbReference>
<dbReference type="RefSeq" id="XP_022739565.1">
    <property type="nucleotide sequence ID" value="XM_022883830.1"/>
</dbReference>
<evidence type="ECO:0000256" key="2">
    <source>
        <dbReference type="ARBA" id="ARBA00007651"/>
    </source>
</evidence>
<evidence type="ECO:0000313" key="11">
    <source>
        <dbReference type="RefSeq" id="XP_022739565.1"/>
    </source>
</evidence>